<evidence type="ECO:0000256" key="9">
    <source>
        <dbReference type="ARBA" id="ARBA00022605"/>
    </source>
</evidence>
<dbReference type="Pfam" id="PF01634">
    <property type="entry name" value="HisG"/>
    <property type="match status" value="1"/>
</dbReference>
<evidence type="ECO:0000256" key="2">
    <source>
        <dbReference type="ARBA" id="ARBA00004496"/>
    </source>
</evidence>
<dbReference type="HAMAP" id="MF_01018">
    <property type="entry name" value="HisG_Short"/>
    <property type="match status" value="1"/>
</dbReference>
<dbReference type="InterPro" id="IPR013820">
    <property type="entry name" value="ATP_PRibTrfase_cat"/>
</dbReference>
<dbReference type="AlphaFoldDB" id="A0A4U1JER0"/>
<keyword evidence="13 16" id="KW-0067">ATP-binding</keyword>
<organism evidence="18 19">
    <name type="scientific">Polyangium fumosum</name>
    <dbReference type="NCBI Taxonomy" id="889272"/>
    <lineage>
        <taxon>Bacteria</taxon>
        <taxon>Pseudomonadati</taxon>
        <taxon>Myxococcota</taxon>
        <taxon>Polyangia</taxon>
        <taxon>Polyangiales</taxon>
        <taxon>Polyangiaceae</taxon>
        <taxon>Polyangium</taxon>
    </lineage>
</organism>
<evidence type="ECO:0000256" key="16">
    <source>
        <dbReference type="HAMAP-Rule" id="MF_01018"/>
    </source>
</evidence>
<dbReference type="FunFam" id="3.40.190.10:FF:000008">
    <property type="entry name" value="ATP phosphoribosyltransferase"/>
    <property type="match status" value="1"/>
</dbReference>
<evidence type="ECO:0000256" key="6">
    <source>
        <dbReference type="ARBA" id="ARBA00011946"/>
    </source>
</evidence>
<evidence type="ECO:0000256" key="8">
    <source>
        <dbReference type="ARBA" id="ARBA00022490"/>
    </source>
</evidence>
<evidence type="ECO:0000256" key="13">
    <source>
        <dbReference type="ARBA" id="ARBA00022840"/>
    </source>
</evidence>
<reference evidence="18 19" key="1">
    <citation type="submission" date="2019-04" db="EMBL/GenBank/DDBJ databases">
        <authorList>
            <person name="Li Y."/>
            <person name="Wang J."/>
        </authorList>
    </citation>
    <scope>NUCLEOTIDE SEQUENCE [LARGE SCALE GENOMIC DNA]</scope>
    <source>
        <strain evidence="18 19">DSM 14668</strain>
    </source>
</reference>
<evidence type="ECO:0000256" key="5">
    <source>
        <dbReference type="ARBA" id="ARBA00011496"/>
    </source>
</evidence>
<dbReference type="CDD" id="cd13595">
    <property type="entry name" value="PBP2_HisGs"/>
    <property type="match status" value="1"/>
</dbReference>
<evidence type="ECO:0000256" key="4">
    <source>
        <dbReference type="ARBA" id="ARBA00009489"/>
    </source>
</evidence>
<comment type="pathway">
    <text evidence="3 16">Amino-acid biosynthesis; L-histidine biosynthesis; L-histidine from 5-phospho-alpha-D-ribose 1-diphosphate: step 1/9.</text>
</comment>
<name>A0A4U1JER0_9BACT</name>
<dbReference type="GO" id="GO:0005524">
    <property type="term" value="F:ATP binding"/>
    <property type="evidence" value="ECO:0007669"/>
    <property type="project" value="UniProtKB-KW"/>
</dbReference>
<evidence type="ECO:0000256" key="10">
    <source>
        <dbReference type="ARBA" id="ARBA00022676"/>
    </source>
</evidence>
<evidence type="ECO:0000313" key="18">
    <source>
        <dbReference type="EMBL" id="TKD09652.1"/>
    </source>
</evidence>
<keyword evidence="11 16" id="KW-0808">Transferase</keyword>
<evidence type="ECO:0000256" key="7">
    <source>
        <dbReference type="ARBA" id="ARBA00020998"/>
    </source>
</evidence>
<proteinExistence type="inferred from homology"/>
<comment type="subunit">
    <text evidence="5 16">Heteromultimer composed of HisG and HisZ subunits.</text>
</comment>
<evidence type="ECO:0000259" key="17">
    <source>
        <dbReference type="Pfam" id="PF01634"/>
    </source>
</evidence>
<comment type="domain">
    <text evidence="16">Lacks the C-terminal regulatory region which is replaced by HisZ.</text>
</comment>
<comment type="similarity">
    <text evidence="4 16">Belongs to the ATP phosphoribosyltransferase family. Short subfamily.</text>
</comment>
<evidence type="ECO:0000256" key="15">
    <source>
        <dbReference type="ARBA" id="ARBA00024861"/>
    </source>
</evidence>
<evidence type="ECO:0000256" key="3">
    <source>
        <dbReference type="ARBA" id="ARBA00004667"/>
    </source>
</evidence>
<comment type="caution">
    <text evidence="18">The sequence shown here is derived from an EMBL/GenBank/DDBJ whole genome shotgun (WGS) entry which is preliminary data.</text>
</comment>
<keyword evidence="9 16" id="KW-0028">Amino-acid biosynthesis</keyword>
<keyword evidence="19" id="KW-1185">Reference proteome</keyword>
<dbReference type="Gene3D" id="3.40.190.10">
    <property type="entry name" value="Periplasmic binding protein-like II"/>
    <property type="match status" value="2"/>
</dbReference>
<gene>
    <name evidence="16" type="primary">hisG</name>
    <name evidence="18" type="ORF">E8A74_10745</name>
</gene>
<dbReference type="PANTHER" id="PTHR21403">
    <property type="entry name" value="ATP PHOSPHORIBOSYLTRANSFERASE ATP-PRTASE"/>
    <property type="match status" value="1"/>
</dbReference>
<dbReference type="OrthoDB" id="9801867at2"/>
<dbReference type="GO" id="GO:0005737">
    <property type="term" value="C:cytoplasm"/>
    <property type="evidence" value="ECO:0007669"/>
    <property type="project" value="UniProtKB-SubCell"/>
</dbReference>
<dbReference type="SUPFAM" id="SSF53850">
    <property type="entry name" value="Periplasmic binding protein-like II"/>
    <property type="match status" value="1"/>
</dbReference>
<protein>
    <recommendedName>
        <fullName evidence="7 16">ATP phosphoribosyltransferase</fullName>
        <shortName evidence="16">ATP-PRT</shortName>
        <shortName evidence="16">ATP-PRTase</shortName>
        <ecNumber evidence="6 16">2.4.2.17</ecNumber>
    </recommendedName>
</protein>
<dbReference type="UniPathway" id="UPA00031">
    <property type="reaction ID" value="UER00006"/>
</dbReference>
<keyword evidence="8 16" id="KW-0963">Cytoplasm</keyword>
<keyword evidence="10 16" id="KW-0328">Glycosyltransferase</keyword>
<feature type="domain" description="ATP phosphoribosyltransferase catalytic" evidence="17">
    <location>
        <begin position="55"/>
        <end position="203"/>
    </location>
</feature>
<evidence type="ECO:0000256" key="11">
    <source>
        <dbReference type="ARBA" id="ARBA00022679"/>
    </source>
</evidence>
<dbReference type="InterPro" id="IPR024893">
    <property type="entry name" value="ATP_PRibTrfase_HisG_short"/>
</dbReference>
<keyword evidence="12 16" id="KW-0547">Nucleotide-binding</keyword>
<dbReference type="NCBIfam" id="TIGR00070">
    <property type="entry name" value="hisG"/>
    <property type="match status" value="1"/>
</dbReference>
<accession>A0A4U1JER0</accession>
<sequence>MNEGPLSIAVPKGRILKALAPLFSRAGLDVGPLVADDRRLVRDDAAGRLRYVFLKPDDVPTYVEYGAVDLGIAGRDTLLEKKADLYTPLDLGIGRCRLAVAGPRGKQAPDVPRVATKYPRVAADFFAKKGIQAEVIPVSGSVELAPLVGLSDLIVDVVETGKTLEENDLEVIETVAEVSTMLIANRAAYKLRAAEIRPLCEAIGRVVAEARSP</sequence>
<dbReference type="Proteomes" id="UP000309215">
    <property type="component" value="Unassembled WGS sequence"/>
</dbReference>
<keyword evidence="14 16" id="KW-0368">Histidine biosynthesis</keyword>
<dbReference type="RefSeq" id="WP_136928875.1">
    <property type="nucleotide sequence ID" value="NZ_SSMQ01000009.1"/>
</dbReference>
<evidence type="ECO:0000256" key="1">
    <source>
        <dbReference type="ARBA" id="ARBA00000915"/>
    </source>
</evidence>
<dbReference type="GO" id="GO:0003879">
    <property type="term" value="F:ATP phosphoribosyltransferase activity"/>
    <property type="evidence" value="ECO:0007669"/>
    <property type="project" value="UniProtKB-UniRule"/>
</dbReference>
<dbReference type="PROSITE" id="PS01316">
    <property type="entry name" value="ATP_P_PHORIBOSYLTR"/>
    <property type="match status" value="1"/>
</dbReference>
<dbReference type="InterPro" id="IPR001348">
    <property type="entry name" value="ATP_PRibTrfase_HisG"/>
</dbReference>
<comment type="subcellular location">
    <subcellularLocation>
        <location evidence="2 16">Cytoplasm</location>
    </subcellularLocation>
</comment>
<comment type="function">
    <text evidence="15 16">Catalyzes the condensation of ATP and 5-phosphoribose 1-diphosphate to form N'-(5'-phosphoribosyl)-ATP (PR-ATP). Has a crucial role in the pathway because the rate of histidine biosynthesis seems to be controlled primarily by regulation of HisG enzymatic activity.</text>
</comment>
<evidence type="ECO:0000256" key="12">
    <source>
        <dbReference type="ARBA" id="ARBA00022741"/>
    </source>
</evidence>
<dbReference type="PANTHER" id="PTHR21403:SF8">
    <property type="entry name" value="ATP PHOSPHORIBOSYLTRANSFERASE"/>
    <property type="match status" value="1"/>
</dbReference>
<dbReference type="EMBL" id="SSMQ01000009">
    <property type="protein sequence ID" value="TKD09652.1"/>
    <property type="molecule type" value="Genomic_DNA"/>
</dbReference>
<dbReference type="EC" id="2.4.2.17" evidence="6 16"/>
<comment type="catalytic activity">
    <reaction evidence="1 16">
        <text>1-(5-phospho-beta-D-ribosyl)-ATP + diphosphate = 5-phospho-alpha-D-ribose 1-diphosphate + ATP</text>
        <dbReference type="Rhea" id="RHEA:18473"/>
        <dbReference type="ChEBI" id="CHEBI:30616"/>
        <dbReference type="ChEBI" id="CHEBI:33019"/>
        <dbReference type="ChEBI" id="CHEBI:58017"/>
        <dbReference type="ChEBI" id="CHEBI:73183"/>
        <dbReference type="EC" id="2.4.2.17"/>
    </reaction>
</comment>
<evidence type="ECO:0000256" key="14">
    <source>
        <dbReference type="ARBA" id="ARBA00023102"/>
    </source>
</evidence>
<evidence type="ECO:0000313" key="19">
    <source>
        <dbReference type="Proteomes" id="UP000309215"/>
    </source>
</evidence>
<dbReference type="GO" id="GO:0000105">
    <property type="term" value="P:L-histidine biosynthetic process"/>
    <property type="evidence" value="ECO:0007669"/>
    <property type="project" value="UniProtKB-UniRule"/>
</dbReference>
<dbReference type="InterPro" id="IPR018198">
    <property type="entry name" value="ATP_PRibTrfase_CS"/>
</dbReference>